<evidence type="ECO:0000256" key="3">
    <source>
        <dbReference type="ARBA" id="ARBA00022679"/>
    </source>
</evidence>
<proteinExistence type="inferred from homology"/>
<accession>A0A915U131</accession>
<name>A0A915U131_9BACT</name>
<feature type="domain" description="Glycosyl transferase family 1" evidence="7">
    <location>
        <begin position="199"/>
        <end position="319"/>
    </location>
</feature>
<evidence type="ECO:0000256" key="5">
    <source>
        <dbReference type="ARBA" id="ARBA00044539"/>
    </source>
</evidence>
<dbReference type="InterPro" id="IPR022701">
    <property type="entry name" value="QTMAN_N"/>
</dbReference>
<dbReference type="AlphaFoldDB" id="A0A915U131"/>
<dbReference type="PANTHER" id="PTHR13615:SF3">
    <property type="entry name" value="GLYCOSYLTRANSFERASE-LIKE DOMAIN-CONTAINING PROTEIN 1"/>
    <property type="match status" value="1"/>
</dbReference>
<organism evidence="9 10">
    <name type="scientific">Desulfolithobacter dissulfuricans</name>
    <dbReference type="NCBI Taxonomy" id="2795293"/>
    <lineage>
        <taxon>Bacteria</taxon>
        <taxon>Pseudomonadati</taxon>
        <taxon>Thermodesulfobacteriota</taxon>
        <taxon>Desulfobulbia</taxon>
        <taxon>Desulfobulbales</taxon>
        <taxon>Desulfobulbaceae</taxon>
        <taxon>Desulfolithobacter</taxon>
    </lineage>
</organism>
<dbReference type="Pfam" id="PF12038">
    <property type="entry name" value="QTMAN_N"/>
    <property type="match status" value="1"/>
</dbReference>
<evidence type="ECO:0000256" key="1">
    <source>
        <dbReference type="ARBA" id="ARBA00009481"/>
    </source>
</evidence>
<dbReference type="InterPro" id="IPR051862">
    <property type="entry name" value="GT-like_domain_containing_1"/>
</dbReference>
<keyword evidence="10" id="KW-1185">Reference proteome</keyword>
<gene>
    <name evidence="9" type="ORF">GF1_19040</name>
</gene>
<dbReference type="InterPro" id="IPR001296">
    <property type="entry name" value="Glyco_trans_1"/>
</dbReference>
<comment type="catalytic activity">
    <reaction evidence="6">
        <text>queuosine(34) in tRNA(Asp) + GDP-alpha-D-mannose = O-4''-alpha-D-mannosylqueuosine(34) in tRNA(Asp) + GDP + H(+)</text>
        <dbReference type="Rhea" id="RHEA:12885"/>
        <dbReference type="Rhea" id="RHEA-COMP:18572"/>
        <dbReference type="Rhea" id="RHEA-COMP:18581"/>
        <dbReference type="ChEBI" id="CHEBI:15378"/>
        <dbReference type="ChEBI" id="CHEBI:57527"/>
        <dbReference type="ChEBI" id="CHEBI:58189"/>
        <dbReference type="ChEBI" id="CHEBI:194431"/>
        <dbReference type="ChEBI" id="CHEBI:194442"/>
        <dbReference type="EC" id="2.4.1.110"/>
    </reaction>
    <physiologicalReaction direction="left-to-right" evidence="6">
        <dbReference type="Rhea" id="RHEA:12886"/>
    </physiologicalReaction>
</comment>
<dbReference type="Pfam" id="PF00534">
    <property type="entry name" value="Glycos_transf_1"/>
    <property type="match status" value="1"/>
</dbReference>
<evidence type="ECO:0000313" key="9">
    <source>
        <dbReference type="EMBL" id="BCO09528.1"/>
    </source>
</evidence>
<dbReference type="Gene3D" id="3.40.50.2000">
    <property type="entry name" value="Glycogen Phosphorylase B"/>
    <property type="match status" value="1"/>
</dbReference>
<evidence type="ECO:0000256" key="2">
    <source>
        <dbReference type="ARBA" id="ARBA00022676"/>
    </source>
</evidence>
<dbReference type="EC" id="2.4.1.110" evidence="4"/>
<dbReference type="GO" id="GO:0016438">
    <property type="term" value="F:tRNA-queuosine(34) beta-mannosyltransferase activity"/>
    <property type="evidence" value="ECO:0007669"/>
    <property type="project" value="UniProtKB-EC"/>
</dbReference>
<evidence type="ECO:0000256" key="6">
    <source>
        <dbReference type="ARBA" id="ARBA00048439"/>
    </source>
</evidence>
<dbReference type="Proteomes" id="UP001063350">
    <property type="component" value="Chromosome"/>
</dbReference>
<sequence length="380" mass="44230">MNEEKIVLNRINGKQRARICVLEPYYGGSHRAFLQGLFQHVDMDFTLVSLPARKWKMRMQLAAPWMARQVKDMYAKGARFDGLLVSTFLDLSVLQALLGREGIRLPAALYFHENQFAYPGQVDDPQRFQFTAINFTSALAADTLAFNSCYNRDTFLEGVRFFLKKATDMKVVDLADQILAKSRVLPPGIDFRPMDRAAKQKHRADLPVIVWNHRWEHDKDPEFFFHALERLAAGGVDFRLLVLGEHFRNRPAIFSRVEEMFQRQLLHFGYAPDREAYAAFLGRGDIVVSTARHEFFGIAVLEAVRAGCWPLVPDRLAYVENFPDRYRYRDASFVARLRELLRTRPAMEREERLELTERFSWVRLGPRYHAWLLDMLSIPL</sequence>
<keyword evidence="2" id="KW-0328">Glycosyltransferase</keyword>
<evidence type="ECO:0000256" key="4">
    <source>
        <dbReference type="ARBA" id="ARBA00044517"/>
    </source>
</evidence>
<evidence type="ECO:0000259" key="8">
    <source>
        <dbReference type="Pfam" id="PF12038"/>
    </source>
</evidence>
<keyword evidence="3 9" id="KW-0808">Transferase</keyword>
<dbReference type="RefSeq" id="WP_267926273.1">
    <property type="nucleotide sequence ID" value="NZ_AP024233.1"/>
</dbReference>
<protein>
    <recommendedName>
        <fullName evidence="5">tRNA-queuosine alpha-mannosyltransferase</fullName>
        <ecNumber evidence="4">2.4.1.110</ecNumber>
    </recommendedName>
</protein>
<dbReference type="PANTHER" id="PTHR13615">
    <property type="entry name" value="GLYCOSYLTRANSFERASE-LIKE 1"/>
    <property type="match status" value="1"/>
</dbReference>
<evidence type="ECO:0000313" key="10">
    <source>
        <dbReference type="Proteomes" id="UP001063350"/>
    </source>
</evidence>
<dbReference type="SUPFAM" id="SSF53756">
    <property type="entry name" value="UDP-Glycosyltransferase/glycogen phosphorylase"/>
    <property type="match status" value="1"/>
</dbReference>
<dbReference type="KEGG" id="ddu:GF1_19040"/>
<feature type="domain" description="tRNA-queuosine alpha-mannosyltransferase N-terminal" evidence="8">
    <location>
        <begin position="18"/>
        <end position="189"/>
    </location>
</feature>
<reference evidence="9" key="1">
    <citation type="submission" date="2020-12" db="EMBL/GenBank/DDBJ databases">
        <title>Desulfobium dissulfuricans gen. nov., sp. nov., a novel mesophilic, sulfate-reducing bacterium isolated from a deep-sea hydrothermal vent.</title>
        <authorList>
            <person name="Hashimoto Y."/>
            <person name="Tame A."/>
            <person name="Sawayama S."/>
            <person name="Miyazaki J."/>
            <person name="Takai K."/>
            <person name="Nakagawa S."/>
        </authorList>
    </citation>
    <scope>NUCLEOTIDE SEQUENCE</scope>
    <source>
        <strain evidence="9">GF1</strain>
    </source>
</reference>
<comment type="similarity">
    <text evidence="1">Belongs to the glycosyltransferase group 1 family. Glycosyltransferase 4 subfamily.</text>
</comment>
<evidence type="ECO:0000259" key="7">
    <source>
        <dbReference type="Pfam" id="PF00534"/>
    </source>
</evidence>
<dbReference type="EMBL" id="AP024233">
    <property type="protein sequence ID" value="BCO09528.1"/>
    <property type="molecule type" value="Genomic_DNA"/>
</dbReference>